<evidence type="ECO:0000313" key="2">
    <source>
        <dbReference type="Proteomes" id="UP001153678"/>
    </source>
</evidence>
<dbReference type="EMBL" id="CAMKVN010015721">
    <property type="protein sequence ID" value="CAI2197157.1"/>
    <property type="molecule type" value="Genomic_DNA"/>
</dbReference>
<dbReference type="AlphaFoldDB" id="A0A9W4T9B0"/>
<evidence type="ECO:0000313" key="1">
    <source>
        <dbReference type="EMBL" id="CAI2197157.1"/>
    </source>
</evidence>
<name>A0A9W4T9B0_9GLOM</name>
<reference evidence="1" key="1">
    <citation type="submission" date="2022-08" db="EMBL/GenBank/DDBJ databases">
        <authorList>
            <person name="Kallberg Y."/>
            <person name="Tangrot J."/>
            <person name="Rosling A."/>
        </authorList>
    </citation>
    <scope>NUCLEOTIDE SEQUENCE</scope>
    <source>
        <strain evidence="1">Wild A</strain>
    </source>
</reference>
<dbReference type="OrthoDB" id="301415at2759"/>
<proteinExistence type="predicted"/>
<protein>
    <submittedName>
        <fullName evidence="1">12543_t:CDS:1</fullName>
    </submittedName>
</protein>
<accession>A0A9W4T9B0</accession>
<dbReference type="InterPro" id="IPR036465">
    <property type="entry name" value="vWFA_dom_sf"/>
</dbReference>
<dbReference type="Proteomes" id="UP001153678">
    <property type="component" value="Unassembled WGS sequence"/>
</dbReference>
<gene>
    <name evidence="1" type="ORF">FWILDA_LOCUS17936</name>
</gene>
<dbReference type="SUPFAM" id="SSF53300">
    <property type="entry name" value="vWA-like"/>
    <property type="match status" value="1"/>
</dbReference>
<comment type="caution">
    <text evidence="1">The sequence shown here is derived from an EMBL/GenBank/DDBJ whole genome shotgun (WGS) entry which is preliminary data.</text>
</comment>
<dbReference type="Gene3D" id="3.40.50.410">
    <property type="entry name" value="von Willebrand factor, type A domain"/>
    <property type="match status" value="1"/>
</dbReference>
<organism evidence="1 2">
    <name type="scientific">Funneliformis geosporum</name>
    <dbReference type="NCBI Taxonomy" id="1117311"/>
    <lineage>
        <taxon>Eukaryota</taxon>
        <taxon>Fungi</taxon>
        <taxon>Fungi incertae sedis</taxon>
        <taxon>Mucoromycota</taxon>
        <taxon>Glomeromycotina</taxon>
        <taxon>Glomeromycetes</taxon>
        <taxon>Glomerales</taxon>
        <taxon>Glomeraceae</taxon>
        <taxon>Funneliformis</taxon>
    </lineage>
</organism>
<feature type="non-terminal residue" evidence="1">
    <location>
        <position position="42"/>
    </location>
</feature>
<sequence length="42" mass="4632">MAASENFMEVDLCFVMDCTGSMAGHIVAAKNCILKVTKYMEE</sequence>
<keyword evidence="2" id="KW-1185">Reference proteome</keyword>